<reference evidence="2" key="1">
    <citation type="submission" date="2022-07" db="EMBL/GenBank/DDBJ databases">
        <title>Phylogenomic reconstructions and comparative analyses of Kickxellomycotina fungi.</title>
        <authorList>
            <person name="Reynolds N.K."/>
            <person name="Stajich J.E."/>
            <person name="Barry K."/>
            <person name="Grigoriev I.V."/>
            <person name="Crous P."/>
            <person name="Smith M.E."/>
        </authorList>
    </citation>
    <scope>NUCLEOTIDE SEQUENCE</scope>
    <source>
        <strain evidence="2">BCRC 34381</strain>
    </source>
</reference>
<dbReference type="PROSITE" id="PS51444">
    <property type="entry name" value="FH2"/>
    <property type="match status" value="1"/>
</dbReference>
<dbReference type="EMBL" id="JANBOI010004006">
    <property type="protein sequence ID" value="KAJ1718031.1"/>
    <property type="molecule type" value="Genomic_DNA"/>
</dbReference>
<dbReference type="Gene3D" id="1.20.58.630">
    <property type="match status" value="1"/>
</dbReference>
<dbReference type="Proteomes" id="UP001143981">
    <property type="component" value="Unassembled WGS sequence"/>
</dbReference>
<proteinExistence type="predicted"/>
<name>A0A9W8CMZ8_9FUNG</name>
<dbReference type="PANTHER" id="PTHR45725">
    <property type="entry name" value="FORMIN HOMOLOGY 2 FAMILY MEMBER"/>
    <property type="match status" value="1"/>
</dbReference>
<accession>A0A9W8CMZ8</accession>
<dbReference type="Gene3D" id="6.10.30.50">
    <property type="match status" value="1"/>
</dbReference>
<evidence type="ECO:0000313" key="3">
    <source>
        <dbReference type="Proteomes" id="UP001143981"/>
    </source>
</evidence>
<dbReference type="SUPFAM" id="SSF101447">
    <property type="entry name" value="Formin homology 2 domain (FH2 domain)"/>
    <property type="match status" value="1"/>
</dbReference>
<organism evidence="2 3">
    <name type="scientific">Coemansia biformis</name>
    <dbReference type="NCBI Taxonomy" id="1286918"/>
    <lineage>
        <taxon>Eukaryota</taxon>
        <taxon>Fungi</taxon>
        <taxon>Fungi incertae sedis</taxon>
        <taxon>Zoopagomycota</taxon>
        <taxon>Kickxellomycotina</taxon>
        <taxon>Kickxellomycetes</taxon>
        <taxon>Kickxellales</taxon>
        <taxon>Kickxellaceae</taxon>
        <taxon>Coemansia</taxon>
    </lineage>
</organism>
<evidence type="ECO:0000313" key="2">
    <source>
        <dbReference type="EMBL" id="KAJ1718031.1"/>
    </source>
</evidence>
<sequence length="162" mass="18850">MFLGTLRRKELMYVPKVKLKALQWDKLNDQRVESSMWSKLEDRAGMEEKHVLDTLSSRGTFESLEKLFAAKQSVDLVALREKRRKEREGKRLEELTVLDSKRSYDVNIMLGMLKKVSFGDIRRGLLRMDTGVITENMLKQLLTYVPTPEERGLLSAYQGRPD</sequence>
<feature type="domain" description="FH2" evidence="1">
    <location>
        <begin position="9"/>
        <end position="162"/>
    </location>
</feature>
<dbReference type="InterPro" id="IPR051425">
    <property type="entry name" value="Formin_Homology"/>
</dbReference>
<dbReference type="AlphaFoldDB" id="A0A9W8CMZ8"/>
<dbReference type="InterPro" id="IPR015425">
    <property type="entry name" value="FH2_Formin"/>
</dbReference>
<gene>
    <name evidence="2" type="ORF">LPJ61_006928</name>
</gene>
<dbReference type="PANTHER" id="PTHR45725:SF1">
    <property type="entry name" value="DISHEVELLED ASSOCIATED ACTIVATOR OF MORPHOGENESIS, ISOFORM D"/>
    <property type="match status" value="1"/>
</dbReference>
<keyword evidence="3" id="KW-1185">Reference proteome</keyword>
<dbReference type="Pfam" id="PF02181">
    <property type="entry name" value="FH2"/>
    <property type="match status" value="1"/>
</dbReference>
<evidence type="ECO:0000259" key="1">
    <source>
        <dbReference type="PROSITE" id="PS51444"/>
    </source>
</evidence>
<dbReference type="OrthoDB" id="1104827at2759"/>
<protein>
    <recommendedName>
        <fullName evidence="1">FH2 domain-containing protein</fullName>
    </recommendedName>
</protein>
<feature type="non-terminal residue" evidence="2">
    <location>
        <position position="162"/>
    </location>
</feature>
<comment type="caution">
    <text evidence="2">The sequence shown here is derived from an EMBL/GenBank/DDBJ whole genome shotgun (WGS) entry which is preliminary data.</text>
</comment>